<evidence type="ECO:0000313" key="3">
    <source>
        <dbReference type="EMBL" id="CAK7936149.1"/>
    </source>
</evidence>
<keyword evidence="2" id="KW-0732">Signal</keyword>
<sequence>MRLAYTAVTTLAALLSCSHSVPTAGDPKAVLKQDVSQFVARGTDGDDYKVNTKRLLRNAHVQGTLEEALLLEERTGLVETVGVWIGNGIKFVSRKAGPAVDKHLGELGAAAGRIVIDEVKQKVLFVGKLLKLLVPIKKMLLEFPAFKKIDEWFKMMKGSKPVVVDAEKSTTTSGLANLVKEKGKAIANGEVYTTHDAKPPLIPVTHPGGGGQPTVSHNNPAPPPAN</sequence>
<comment type="caution">
    <text evidence="3">The sequence shown here is derived from an EMBL/GenBank/DDBJ whole genome shotgun (WGS) entry which is preliminary data.</text>
</comment>
<evidence type="ECO:0000313" key="4">
    <source>
        <dbReference type="Proteomes" id="UP001162060"/>
    </source>
</evidence>
<organism evidence="3 4">
    <name type="scientific">Peronospora matthiolae</name>
    <dbReference type="NCBI Taxonomy" id="2874970"/>
    <lineage>
        <taxon>Eukaryota</taxon>
        <taxon>Sar</taxon>
        <taxon>Stramenopiles</taxon>
        <taxon>Oomycota</taxon>
        <taxon>Peronosporomycetes</taxon>
        <taxon>Peronosporales</taxon>
        <taxon>Peronosporaceae</taxon>
        <taxon>Peronospora</taxon>
    </lineage>
</organism>
<evidence type="ECO:0000256" key="1">
    <source>
        <dbReference type="SAM" id="MobiDB-lite"/>
    </source>
</evidence>
<evidence type="ECO:0000256" key="2">
    <source>
        <dbReference type="SAM" id="SignalP"/>
    </source>
</evidence>
<reference evidence="3" key="1">
    <citation type="submission" date="2024-01" db="EMBL/GenBank/DDBJ databases">
        <authorList>
            <person name="Webb A."/>
        </authorList>
    </citation>
    <scope>NUCLEOTIDE SEQUENCE</scope>
    <source>
        <strain evidence="3">Pm1</strain>
    </source>
</reference>
<feature type="signal peptide" evidence="2">
    <location>
        <begin position="1"/>
        <end position="20"/>
    </location>
</feature>
<proteinExistence type="predicted"/>
<dbReference type="AlphaFoldDB" id="A0AAV1USW8"/>
<feature type="chain" id="PRO_5043348424" evidence="2">
    <location>
        <begin position="21"/>
        <end position="226"/>
    </location>
</feature>
<name>A0AAV1USW8_9STRA</name>
<feature type="region of interest" description="Disordered" evidence="1">
    <location>
        <begin position="204"/>
        <end position="226"/>
    </location>
</feature>
<gene>
    <name evidence="3" type="ORF">PM001_LOCUS21299</name>
</gene>
<dbReference type="Proteomes" id="UP001162060">
    <property type="component" value="Unassembled WGS sequence"/>
</dbReference>
<dbReference type="EMBL" id="CAKLBY020000223">
    <property type="protein sequence ID" value="CAK7936149.1"/>
    <property type="molecule type" value="Genomic_DNA"/>
</dbReference>
<accession>A0AAV1USW8</accession>
<dbReference type="PROSITE" id="PS51257">
    <property type="entry name" value="PROKAR_LIPOPROTEIN"/>
    <property type="match status" value="1"/>
</dbReference>
<protein>
    <submittedName>
        <fullName evidence="3">Uncharacterized protein</fullName>
    </submittedName>
</protein>